<dbReference type="RefSeq" id="WP_093751365.1">
    <property type="nucleotide sequence ID" value="NZ_FNNG01000003.1"/>
</dbReference>
<evidence type="ECO:0000256" key="2">
    <source>
        <dbReference type="ARBA" id="ARBA00022741"/>
    </source>
</evidence>
<reference evidence="5 6" key="1">
    <citation type="submission" date="2016-10" db="EMBL/GenBank/DDBJ databases">
        <authorList>
            <person name="de Groot N.N."/>
        </authorList>
    </citation>
    <scope>NUCLEOTIDE SEQUENCE [LARGE SCALE GENOMIC DNA]</scope>
    <source>
        <strain evidence="5 6">DSM 23310</strain>
    </source>
</reference>
<keyword evidence="1" id="KW-0813">Transport</keyword>
<dbReference type="GO" id="GO:0005524">
    <property type="term" value="F:ATP binding"/>
    <property type="evidence" value="ECO:0007669"/>
    <property type="project" value="UniProtKB-KW"/>
</dbReference>
<keyword evidence="6" id="KW-1185">Reference proteome</keyword>
<dbReference type="AlphaFoldDB" id="A0A1H2UZT9"/>
<dbReference type="InterPro" id="IPR050763">
    <property type="entry name" value="ABC_transporter_ATP-binding"/>
</dbReference>
<gene>
    <name evidence="5" type="ORF">SAMN05660923_00976</name>
</gene>
<organism evidence="5 6">
    <name type="scientific">Tepidimicrobium xylanilyticum</name>
    <dbReference type="NCBI Taxonomy" id="1123352"/>
    <lineage>
        <taxon>Bacteria</taxon>
        <taxon>Bacillati</taxon>
        <taxon>Bacillota</taxon>
        <taxon>Tissierellia</taxon>
        <taxon>Tissierellales</taxon>
        <taxon>Tepidimicrobiaceae</taxon>
        <taxon>Tepidimicrobium</taxon>
    </lineage>
</organism>
<dbReference type="GO" id="GO:0016887">
    <property type="term" value="F:ATP hydrolysis activity"/>
    <property type="evidence" value="ECO:0007669"/>
    <property type="project" value="InterPro"/>
</dbReference>
<dbReference type="Gene3D" id="3.40.50.300">
    <property type="entry name" value="P-loop containing nucleotide triphosphate hydrolases"/>
    <property type="match status" value="1"/>
</dbReference>
<evidence type="ECO:0000259" key="4">
    <source>
        <dbReference type="PROSITE" id="PS50893"/>
    </source>
</evidence>
<dbReference type="PANTHER" id="PTHR42711:SF1">
    <property type="entry name" value="ABC-TRANSPORT PROTEIN, ATP-BINDING COMPONENT"/>
    <property type="match status" value="1"/>
</dbReference>
<dbReference type="Pfam" id="PF00005">
    <property type="entry name" value="ABC_tran"/>
    <property type="match status" value="1"/>
</dbReference>
<dbReference type="InterPro" id="IPR003439">
    <property type="entry name" value="ABC_transporter-like_ATP-bd"/>
</dbReference>
<dbReference type="InterPro" id="IPR003593">
    <property type="entry name" value="AAA+_ATPase"/>
</dbReference>
<sequence>MIEVDNITKTFVIPVKRDDGFFKSLVSREYIYKEAVKGISFFVNKGELVGYIGLNGAGKSTTIKMLCGILNPDTGSIRVNGINPFKNRRENNMNIGVVFGQRGQLWRDLPVQDSFILLKKIYNVADEDYKRRIQFLDNMLDIGELMKIPVRKLSLGQRMRCEFAGSLIHWPDVIYLDEPTIGLDILTKKRVLSFVKELNEQYQKTIIFTTHNMHDIEDLCDRVILIDKGLIMYDGKIQELKASYNKQKVLSITFRNVIELDKQNLLEIVERFGQIKDIHNNNLILHIEDGGIDNIRHVLDKMNEICVITDYSISSFKFEDIIENIYLQESK</sequence>
<evidence type="ECO:0000313" key="5">
    <source>
        <dbReference type="EMBL" id="SDW61593.1"/>
    </source>
</evidence>
<feature type="domain" description="ABC transporter" evidence="4">
    <location>
        <begin position="2"/>
        <end position="253"/>
    </location>
</feature>
<dbReference type="InterPro" id="IPR027417">
    <property type="entry name" value="P-loop_NTPase"/>
</dbReference>
<keyword evidence="3 5" id="KW-0067">ATP-binding</keyword>
<dbReference type="EMBL" id="FNNG01000003">
    <property type="protein sequence ID" value="SDW61593.1"/>
    <property type="molecule type" value="Genomic_DNA"/>
</dbReference>
<evidence type="ECO:0000313" key="6">
    <source>
        <dbReference type="Proteomes" id="UP000198828"/>
    </source>
</evidence>
<dbReference type="PROSITE" id="PS50893">
    <property type="entry name" value="ABC_TRANSPORTER_2"/>
    <property type="match status" value="1"/>
</dbReference>
<dbReference type="SUPFAM" id="SSF52540">
    <property type="entry name" value="P-loop containing nucleoside triphosphate hydrolases"/>
    <property type="match status" value="1"/>
</dbReference>
<keyword evidence="2" id="KW-0547">Nucleotide-binding</keyword>
<dbReference type="PANTHER" id="PTHR42711">
    <property type="entry name" value="ABC TRANSPORTER ATP-BINDING PROTEIN"/>
    <property type="match status" value="1"/>
</dbReference>
<evidence type="ECO:0000256" key="3">
    <source>
        <dbReference type="ARBA" id="ARBA00022840"/>
    </source>
</evidence>
<dbReference type="OrthoDB" id="9804819at2"/>
<name>A0A1H2UZT9_9FIRM</name>
<dbReference type="SMART" id="SM00382">
    <property type="entry name" value="AAA"/>
    <property type="match status" value="1"/>
</dbReference>
<evidence type="ECO:0000256" key="1">
    <source>
        <dbReference type="ARBA" id="ARBA00022448"/>
    </source>
</evidence>
<proteinExistence type="predicted"/>
<accession>A0A1H2UZT9</accession>
<protein>
    <submittedName>
        <fullName evidence="5">ABC-2 type transport system ATP-binding protein</fullName>
    </submittedName>
</protein>
<dbReference type="Proteomes" id="UP000198828">
    <property type="component" value="Unassembled WGS sequence"/>
</dbReference>